<dbReference type="GeneID" id="34460062"/>
<keyword evidence="6" id="KW-1185">Reference proteome</keyword>
<dbReference type="SUPFAM" id="SSF53933">
    <property type="entry name" value="Microbial ribonucleases"/>
    <property type="match status" value="1"/>
</dbReference>
<sequence length="219" mass="24294">MVQIKANLLLLLLAGSALATPLKPMPKPDSPAIPETHSGPSNHQTHHNPAQPAKQGKRKGKSKQPQQNQGRTLQCTVDGKTIKIPENAAKEIAKKAPSGTQFLKDPETRKSKHRTPTNYPHHYGNGEELKWDNQACNSKNVKTQLLEFPLLEDSPTELYDWNPSKGKETKGKNDKRKITKETGHPCRVVYSATDGHYCGVMCHPSMDPEKDSSVFKKCS</sequence>
<evidence type="ECO:0000313" key="5">
    <source>
        <dbReference type="EMBL" id="OJJ80558.1"/>
    </source>
</evidence>
<feature type="compositionally biased region" description="Polar residues" evidence="3">
    <location>
        <begin position="63"/>
        <end position="75"/>
    </location>
</feature>
<dbReference type="AlphaFoldDB" id="A0A1L9V9F7"/>
<dbReference type="InterPro" id="IPR000026">
    <property type="entry name" value="N1-like"/>
</dbReference>
<dbReference type="InterPro" id="IPR016191">
    <property type="entry name" value="Ribonuclease/ribotoxin"/>
</dbReference>
<dbReference type="EMBL" id="KV878910">
    <property type="protein sequence ID" value="OJJ80558.1"/>
    <property type="molecule type" value="Genomic_DNA"/>
</dbReference>
<feature type="signal peptide" evidence="4">
    <location>
        <begin position="1"/>
        <end position="19"/>
    </location>
</feature>
<dbReference type="Gene3D" id="3.10.450.30">
    <property type="entry name" value="Microbial ribonucleases"/>
    <property type="match status" value="1"/>
</dbReference>
<feature type="region of interest" description="Disordered" evidence="3">
    <location>
        <begin position="159"/>
        <end position="180"/>
    </location>
</feature>
<evidence type="ECO:0000256" key="4">
    <source>
        <dbReference type="SAM" id="SignalP"/>
    </source>
</evidence>
<evidence type="ECO:0000256" key="1">
    <source>
        <dbReference type="ARBA" id="ARBA00022722"/>
    </source>
</evidence>
<feature type="region of interest" description="Disordered" evidence="3">
    <location>
        <begin position="23"/>
        <end position="124"/>
    </location>
</feature>
<proteinExistence type="predicted"/>
<evidence type="ECO:0000313" key="6">
    <source>
        <dbReference type="Proteomes" id="UP000184300"/>
    </source>
</evidence>
<feature type="chain" id="PRO_5012950929" evidence="4">
    <location>
        <begin position="20"/>
        <end position="219"/>
    </location>
</feature>
<feature type="compositionally biased region" description="Basic and acidic residues" evidence="3">
    <location>
        <begin position="80"/>
        <end position="94"/>
    </location>
</feature>
<dbReference type="GO" id="GO:0016787">
    <property type="term" value="F:hydrolase activity"/>
    <property type="evidence" value="ECO:0007669"/>
    <property type="project" value="UniProtKB-KW"/>
</dbReference>
<protein>
    <submittedName>
        <fullName evidence="5">Uncharacterized protein</fullName>
    </submittedName>
</protein>
<accession>A0A1L9V9F7</accession>
<evidence type="ECO:0000256" key="2">
    <source>
        <dbReference type="ARBA" id="ARBA00022801"/>
    </source>
</evidence>
<reference evidence="6" key="1">
    <citation type="journal article" date="2017" name="Genome Biol.">
        <title>Comparative genomics reveals high biological diversity and specific adaptations in the industrially and medically important fungal genus Aspergillus.</title>
        <authorList>
            <person name="de Vries R.P."/>
            <person name="Riley R."/>
            <person name="Wiebenga A."/>
            <person name="Aguilar-Osorio G."/>
            <person name="Amillis S."/>
            <person name="Uchima C.A."/>
            <person name="Anderluh G."/>
            <person name="Asadollahi M."/>
            <person name="Askin M."/>
            <person name="Barry K."/>
            <person name="Battaglia E."/>
            <person name="Bayram O."/>
            <person name="Benocci T."/>
            <person name="Braus-Stromeyer S.A."/>
            <person name="Caldana C."/>
            <person name="Canovas D."/>
            <person name="Cerqueira G.C."/>
            <person name="Chen F."/>
            <person name="Chen W."/>
            <person name="Choi C."/>
            <person name="Clum A."/>
            <person name="Dos Santos R.A."/>
            <person name="Damasio A.R."/>
            <person name="Diallinas G."/>
            <person name="Emri T."/>
            <person name="Fekete E."/>
            <person name="Flipphi M."/>
            <person name="Freyberg S."/>
            <person name="Gallo A."/>
            <person name="Gournas C."/>
            <person name="Habgood R."/>
            <person name="Hainaut M."/>
            <person name="Harispe M.L."/>
            <person name="Henrissat B."/>
            <person name="Hilden K.S."/>
            <person name="Hope R."/>
            <person name="Hossain A."/>
            <person name="Karabika E."/>
            <person name="Karaffa L."/>
            <person name="Karanyi Z."/>
            <person name="Krasevec N."/>
            <person name="Kuo A."/>
            <person name="Kusch H."/>
            <person name="LaButti K."/>
            <person name="Lagendijk E.L."/>
            <person name="Lapidus A."/>
            <person name="Levasseur A."/>
            <person name="Lindquist E."/>
            <person name="Lipzen A."/>
            <person name="Logrieco A.F."/>
            <person name="MacCabe A."/>
            <person name="Maekelae M.R."/>
            <person name="Malavazi I."/>
            <person name="Melin P."/>
            <person name="Meyer V."/>
            <person name="Mielnichuk N."/>
            <person name="Miskei M."/>
            <person name="Molnar A.P."/>
            <person name="Mule G."/>
            <person name="Ngan C.Y."/>
            <person name="Orejas M."/>
            <person name="Orosz E."/>
            <person name="Ouedraogo J.P."/>
            <person name="Overkamp K.M."/>
            <person name="Park H.-S."/>
            <person name="Perrone G."/>
            <person name="Piumi F."/>
            <person name="Punt P.J."/>
            <person name="Ram A.F."/>
            <person name="Ramon A."/>
            <person name="Rauscher S."/>
            <person name="Record E."/>
            <person name="Riano-Pachon D.M."/>
            <person name="Robert V."/>
            <person name="Roehrig J."/>
            <person name="Ruller R."/>
            <person name="Salamov A."/>
            <person name="Salih N.S."/>
            <person name="Samson R.A."/>
            <person name="Sandor E."/>
            <person name="Sanguinetti M."/>
            <person name="Schuetze T."/>
            <person name="Sepcic K."/>
            <person name="Shelest E."/>
            <person name="Sherlock G."/>
            <person name="Sophianopoulou V."/>
            <person name="Squina F.M."/>
            <person name="Sun H."/>
            <person name="Susca A."/>
            <person name="Todd R.B."/>
            <person name="Tsang A."/>
            <person name="Unkles S.E."/>
            <person name="van de Wiele N."/>
            <person name="van Rossen-Uffink D."/>
            <person name="Oliveira J.V."/>
            <person name="Vesth T.C."/>
            <person name="Visser J."/>
            <person name="Yu J.-H."/>
            <person name="Zhou M."/>
            <person name="Andersen M.R."/>
            <person name="Archer D.B."/>
            <person name="Baker S.E."/>
            <person name="Benoit I."/>
            <person name="Brakhage A.A."/>
            <person name="Braus G.H."/>
            <person name="Fischer R."/>
            <person name="Frisvad J.C."/>
            <person name="Goldman G.H."/>
            <person name="Houbraken J."/>
            <person name="Oakley B."/>
            <person name="Pocsi I."/>
            <person name="Scazzocchio C."/>
            <person name="Seiboth B."/>
            <person name="vanKuyk P.A."/>
            <person name="Wortman J."/>
            <person name="Dyer P.S."/>
            <person name="Grigoriev I.V."/>
        </authorList>
    </citation>
    <scope>NUCLEOTIDE SEQUENCE [LARGE SCALE GENOMIC DNA]</scope>
    <source>
        <strain evidence="6">CBS 516.65</strain>
    </source>
</reference>
<dbReference type="GO" id="GO:0003723">
    <property type="term" value="F:RNA binding"/>
    <property type="evidence" value="ECO:0007669"/>
    <property type="project" value="InterPro"/>
</dbReference>
<keyword evidence="2" id="KW-0378">Hydrolase</keyword>
<name>A0A1L9V9F7_ASPGL</name>
<dbReference type="RefSeq" id="XP_022397256.1">
    <property type="nucleotide sequence ID" value="XM_022543801.1"/>
</dbReference>
<dbReference type="VEuPathDB" id="FungiDB:ASPGLDRAFT_28928"/>
<dbReference type="OrthoDB" id="4998592at2759"/>
<dbReference type="Pfam" id="PF00545">
    <property type="entry name" value="Ribonuclease"/>
    <property type="match status" value="1"/>
</dbReference>
<dbReference type="Proteomes" id="UP000184300">
    <property type="component" value="Unassembled WGS sequence"/>
</dbReference>
<dbReference type="GO" id="GO:0004521">
    <property type="term" value="F:RNA endonuclease activity"/>
    <property type="evidence" value="ECO:0007669"/>
    <property type="project" value="InterPro"/>
</dbReference>
<gene>
    <name evidence="5" type="ORF">ASPGLDRAFT_28928</name>
</gene>
<keyword evidence="4" id="KW-0732">Signal</keyword>
<evidence type="ECO:0000256" key="3">
    <source>
        <dbReference type="SAM" id="MobiDB-lite"/>
    </source>
</evidence>
<keyword evidence="1" id="KW-0540">Nuclease</keyword>
<organism evidence="5 6">
    <name type="scientific">Aspergillus glaucus CBS 516.65</name>
    <dbReference type="NCBI Taxonomy" id="1160497"/>
    <lineage>
        <taxon>Eukaryota</taxon>
        <taxon>Fungi</taxon>
        <taxon>Dikarya</taxon>
        <taxon>Ascomycota</taxon>
        <taxon>Pezizomycotina</taxon>
        <taxon>Eurotiomycetes</taxon>
        <taxon>Eurotiomycetidae</taxon>
        <taxon>Eurotiales</taxon>
        <taxon>Aspergillaceae</taxon>
        <taxon>Aspergillus</taxon>
        <taxon>Aspergillus subgen. Aspergillus</taxon>
    </lineage>
</organism>